<dbReference type="SUPFAM" id="SSF101478">
    <property type="entry name" value="ADP-ribosylglycohydrolase"/>
    <property type="match status" value="1"/>
</dbReference>
<dbReference type="PROSITE" id="PS50056">
    <property type="entry name" value="TYR_PHOSPHATASE_2"/>
    <property type="match status" value="1"/>
</dbReference>
<dbReference type="InterPro" id="IPR016130">
    <property type="entry name" value="Tyr_Pase_AS"/>
</dbReference>
<reference evidence="5 6" key="1">
    <citation type="journal article" date="2019" name="Int. J. Syst. Evol. Microbiol.">
        <title>The Global Catalogue of Microorganisms (GCM) 10K type strain sequencing project: providing services to taxonomists for standard genome sequencing and annotation.</title>
        <authorList>
            <consortium name="The Broad Institute Genomics Platform"/>
            <consortium name="The Broad Institute Genome Sequencing Center for Infectious Disease"/>
            <person name="Wu L."/>
            <person name="Ma J."/>
        </authorList>
    </citation>
    <scope>NUCLEOTIDE SEQUENCE [LARGE SCALE GENOMIC DNA]</scope>
    <source>
        <strain evidence="5 6">JCM 14900</strain>
    </source>
</reference>
<dbReference type="EMBL" id="BAAAOF010000009">
    <property type="protein sequence ID" value="GAA1941521.1"/>
    <property type="molecule type" value="Genomic_DNA"/>
</dbReference>
<dbReference type="Gene3D" id="1.10.4080.10">
    <property type="entry name" value="ADP-ribosylation/Crystallin J1"/>
    <property type="match status" value="1"/>
</dbReference>
<dbReference type="SMART" id="SM00195">
    <property type="entry name" value="DSPc"/>
    <property type="match status" value="1"/>
</dbReference>
<dbReference type="RefSeq" id="WP_248151761.1">
    <property type="nucleotide sequence ID" value="NZ_BAAAOF010000009.1"/>
</dbReference>
<dbReference type="InterPro" id="IPR050792">
    <property type="entry name" value="ADP-ribosylglycohydrolase"/>
</dbReference>
<proteinExistence type="inferred from homology"/>
<dbReference type="InterPro" id="IPR029021">
    <property type="entry name" value="Prot-tyrosine_phosphatase-like"/>
</dbReference>
<dbReference type="PROSITE" id="PS00383">
    <property type="entry name" value="TYR_PHOSPHATASE_1"/>
    <property type="match status" value="1"/>
</dbReference>
<protein>
    <submittedName>
        <fullName evidence="5">ADP-ribosylglycohydrolase family protein</fullName>
    </submittedName>
</protein>
<evidence type="ECO:0000259" key="4">
    <source>
        <dbReference type="PROSITE" id="PS50056"/>
    </source>
</evidence>
<evidence type="ECO:0000313" key="6">
    <source>
        <dbReference type="Proteomes" id="UP001501343"/>
    </source>
</evidence>
<comment type="similarity">
    <text evidence="1">Belongs to the ADP-ribosylglycohydrolase family.</text>
</comment>
<name>A0ABN2Q1J6_9MICO</name>
<dbReference type="InterPro" id="IPR020422">
    <property type="entry name" value="TYR_PHOSPHATASE_DUAL_dom"/>
</dbReference>
<keyword evidence="3" id="KW-0904">Protein phosphatase</keyword>
<dbReference type="Pfam" id="PF00782">
    <property type="entry name" value="DSPc"/>
    <property type="match status" value="1"/>
</dbReference>
<accession>A0ABN2Q1J6</accession>
<dbReference type="Gene3D" id="3.90.190.10">
    <property type="entry name" value="Protein tyrosine phosphatase superfamily"/>
    <property type="match status" value="1"/>
</dbReference>
<evidence type="ECO:0000256" key="2">
    <source>
        <dbReference type="ARBA" id="ARBA00022801"/>
    </source>
</evidence>
<sequence>MTHFSPQQLDRAVGTVLASAAGDALGSQYEFGPALADDVVPEFGTGCFGHAVGEWTDDTSMAMPILRALADGHRMDDAATLDEIVAQWQEWSRTAKDVGTQTRSVLSHLVTPTAATALERSEQLHRMNGRTSGNGSLMRTGPLALGYLDRDEVDLTDAAGRIARLTHWDDDNADACALWCLAIRHAVLSGDLDVRAQLAWVPRERRARWSDLIDEALAPGIHPRDFREGNGWVVRAFQAALAAVAGAGSLQDAVERAVRGGGDADTVAAIAGSLAGAVFGGSAMPIAWKRGLHGWPGLRADDLVRLAVLAARGGRADREGWPTAARISFSSESDWLFPHPHDDSVWIGSLAALDRLPSEVDAVVSLCRVGTRQVPAGLESVQVWLVDRPDHNTNLDFVLTDAVDAIAALRTEGRVVFVHCAEGRSRTAAVAALYSVRHRGRPLDEAWKDVRATLPGFAPQEFLRSAVARVSASIDAPPARIAP</sequence>
<dbReference type="InterPro" id="IPR036705">
    <property type="entry name" value="Ribosyl_crysJ1_sf"/>
</dbReference>
<dbReference type="Proteomes" id="UP001501343">
    <property type="component" value="Unassembled WGS sequence"/>
</dbReference>
<dbReference type="InterPro" id="IPR000340">
    <property type="entry name" value="Dual-sp_phosphatase_cat-dom"/>
</dbReference>
<evidence type="ECO:0000313" key="5">
    <source>
        <dbReference type="EMBL" id="GAA1941521.1"/>
    </source>
</evidence>
<evidence type="ECO:0000256" key="1">
    <source>
        <dbReference type="ARBA" id="ARBA00010702"/>
    </source>
</evidence>
<keyword evidence="6" id="KW-1185">Reference proteome</keyword>
<dbReference type="InterPro" id="IPR000387">
    <property type="entry name" value="Tyr_Pase_dom"/>
</dbReference>
<dbReference type="CDD" id="cd14498">
    <property type="entry name" value="DSP"/>
    <property type="match status" value="1"/>
</dbReference>
<organism evidence="5 6">
    <name type="scientific">Microbacterium aoyamense</name>
    <dbReference type="NCBI Taxonomy" id="344166"/>
    <lineage>
        <taxon>Bacteria</taxon>
        <taxon>Bacillati</taxon>
        <taxon>Actinomycetota</taxon>
        <taxon>Actinomycetes</taxon>
        <taxon>Micrococcales</taxon>
        <taxon>Microbacteriaceae</taxon>
        <taxon>Microbacterium</taxon>
    </lineage>
</organism>
<feature type="domain" description="Tyrosine specific protein phosphatases" evidence="4">
    <location>
        <begin position="400"/>
        <end position="456"/>
    </location>
</feature>
<dbReference type="Pfam" id="PF03747">
    <property type="entry name" value="ADP_ribosyl_GH"/>
    <property type="match status" value="1"/>
</dbReference>
<gene>
    <name evidence="5" type="ORF">GCM10009775_36640</name>
</gene>
<dbReference type="InterPro" id="IPR005502">
    <property type="entry name" value="Ribosyl_crysJ1"/>
</dbReference>
<evidence type="ECO:0000256" key="3">
    <source>
        <dbReference type="ARBA" id="ARBA00022912"/>
    </source>
</evidence>
<dbReference type="SUPFAM" id="SSF52799">
    <property type="entry name" value="(Phosphotyrosine protein) phosphatases II"/>
    <property type="match status" value="1"/>
</dbReference>
<comment type="caution">
    <text evidence="5">The sequence shown here is derived from an EMBL/GenBank/DDBJ whole genome shotgun (WGS) entry which is preliminary data.</text>
</comment>
<dbReference type="PANTHER" id="PTHR16222">
    <property type="entry name" value="ADP-RIBOSYLGLYCOHYDROLASE"/>
    <property type="match status" value="1"/>
</dbReference>
<dbReference type="PANTHER" id="PTHR16222:SF24">
    <property type="entry name" value="ADP-RIBOSYLHYDROLASE ARH3"/>
    <property type="match status" value="1"/>
</dbReference>
<keyword evidence="2" id="KW-0378">Hydrolase</keyword>